<feature type="chain" id="PRO_5044809570" description="dolichyl-diphosphooligosaccharide--protein glycotransferase" evidence="16">
    <location>
        <begin position="16"/>
        <end position="163"/>
    </location>
</feature>
<evidence type="ECO:0000313" key="18">
    <source>
        <dbReference type="EMBL" id="KAL3636330.1"/>
    </source>
</evidence>
<dbReference type="AlphaFoldDB" id="A0ABD3D241"/>
<keyword evidence="16" id="KW-0732">Signal</keyword>
<keyword evidence="7 18" id="KW-0328">Glycosyltransferase</keyword>
<keyword evidence="19" id="KW-1185">Reference proteome</keyword>
<dbReference type="EMBL" id="JAVIJP010000027">
    <property type="protein sequence ID" value="KAL3636330.1"/>
    <property type="molecule type" value="Genomic_DNA"/>
</dbReference>
<keyword evidence="13" id="KW-0472">Membrane</keyword>
<dbReference type="Pfam" id="PF02516">
    <property type="entry name" value="STT3"/>
    <property type="match status" value="1"/>
</dbReference>
<comment type="caution">
    <text evidence="18">The sequence shown here is derived from an EMBL/GenBank/DDBJ whole genome shotgun (WGS) entry which is preliminary data.</text>
</comment>
<accession>A0ABD3D241</accession>
<evidence type="ECO:0000256" key="4">
    <source>
        <dbReference type="ARBA" id="ARBA00004922"/>
    </source>
</evidence>
<evidence type="ECO:0000259" key="17">
    <source>
        <dbReference type="Pfam" id="PF02516"/>
    </source>
</evidence>
<evidence type="ECO:0000256" key="2">
    <source>
        <dbReference type="ARBA" id="ARBA00001946"/>
    </source>
</evidence>
<evidence type="ECO:0000256" key="15">
    <source>
        <dbReference type="ARBA" id="ARBA00048829"/>
    </source>
</evidence>
<name>A0ABD3D241_9LAMI</name>
<proteinExistence type="inferred from homology"/>
<dbReference type="EC" id="2.4.99.18" evidence="6"/>
<evidence type="ECO:0000256" key="9">
    <source>
        <dbReference type="ARBA" id="ARBA00022692"/>
    </source>
</evidence>
<evidence type="ECO:0000256" key="14">
    <source>
        <dbReference type="ARBA" id="ARBA00023211"/>
    </source>
</evidence>
<comment type="subcellular location">
    <subcellularLocation>
        <location evidence="3">Endomembrane system</location>
        <topology evidence="3">Multi-pass membrane protein</topology>
    </subcellularLocation>
</comment>
<evidence type="ECO:0000256" key="5">
    <source>
        <dbReference type="ARBA" id="ARBA00010810"/>
    </source>
</evidence>
<keyword evidence="10" id="KW-0479">Metal-binding</keyword>
<comment type="catalytic activity">
    <reaction evidence="15">
        <text>a di-trans,poly-cis-dolichyl diphosphooligosaccharide + L-asparaginyl-[protein] = N(4)-(oligosaccharide-(1-&gt;4)-N-acetyl-beta-D-glucosaminyl-(1-&gt;4)-N-acetyl-beta-D-glucosaminyl)-L-asparaginyl-[protein] + a di-trans,poly-cis-dolichyl diphosphate + H(+)</text>
        <dbReference type="Rhea" id="RHEA:22980"/>
        <dbReference type="Rhea" id="RHEA-COMP:12804"/>
        <dbReference type="Rhea" id="RHEA-COMP:12805"/>
        <dbReference type="Rhea" id="RHEA-COMP:19506"/>
        <dbReference type="Rhea" id="RHEA-COMP:19509"/>
        <dbReference type="ChEBI" id="CHEBI:15378"/>
        <dbReference type="ChEBI" id="CHEBI:50347"/>
        <dbReference type="ChEBI" id="CHEBI:57497"/>
        <dbReference type="ChEBI" id="CHEBI:57570"/>
        <dbReference type="ChEBI" id="CHEBI:132529"/>
        <dbReference type="EC" id="2.4.99.18"/>
    </reaction>
</comment>
<evidence type="ECO:0000256" key="10">
    <source>
        <dbReference type="ARBA" id="ARBA00022723"/>
    </source>
</evidence>
<evidence type="ECO:0000256" key="8">
    <source>
        <dbReference type="ARBA" id="ARBA00022679"/>
    </source>
</evidence>
<keyword evidence="14" id="KW-0464">Manganese</keyword>
<evidence type="ECO:0000256" key="7">
    <source>
        <dbReference type="ARBA" id="ARBA00022676"/>
    </source>
</evidence>
<comment type="similarity">
    <text evidence="5">Belongs to the STT3 family.</text>
</comment>
<sequence>MGRWLLFFVVIGVSSDLGGDLGRWCLAGRFSVGCGWRLVVVKGGEETVHGTFAYLPPGVSLVQSLLLQNPPSMAAAETSNPTNLRHAFGNVIKYESVIHEFDPYFNYRVTQFLTKSGVYDFWNWFDDRTCGCDGGREVSEVTVWLPGEGNDCNAEAANSLYFL</sequence>
<dbReference type="Proteomes" id="UP001632038">
    <property type="component" value="Unassembled WGS sequence"/>
</dbReference>
<evidence type="ECO:0000256" key="16">
    <source>
        <dbReference type="SAM" id="SignalP"/>
    </source>
</evidence>
<protein>
    <recommendedName>
        <fullName evidence="6">dolichyl-diphosphooligosaccharide--protein glycotransferase</fullName>
        <ecNumber evidence="6">2.4.99.18</ecNumber>
    </recommendedName>
</protein>
<keyword evidence="12" id="KW-1133">Transmembrane helix</keyword>
<dbReference type="PANTHER" id="PTHR13872">
    <property type="entry name" value="DOLICHYL-DIPHOSPHOOLIGOSACCHARIDE--PROTEIN GLYCOSYLTRANSFERASE SUBUNIT"/>
    <property type="match status" value="1"/>
</dbReference>
<evidence type="ECO:0000256" key="6">
    <source>
        <dbReference type="ARBA" id="ARBA00012605"/>
    </source>
</evidence>
<evidence type="ECO:0000256" key="13">
    <source>
        <dbReference type="ARBA" id="ARBA00023136"/>
    </source>
</evidence>
<dbReference type="GO" id="GO:0046872">
    <property type="term" value="F:metal ion binding"/>
    <property type="evidence" value="ECO:0007669"/>
    <property type="project" value="UniProtKB-KW"/>
</dbReference>
<dbReference type="GO" id="GO:0012505">
    <property type="term" value="C:endomembrane system"/>
    <property type="evidence" value="ECO:0007669"/>
    <property type="project" value="UniProtKB-SubCell"/>
</dbReference>
<keyword evidence="8 18" id="KW-0808">Transferase</keyword>
<dbReference type="InterPro" id="IPR003674">
    <property type="entry name" value="Oligo_trans_STT3"/>
</dbReference>
<evidence type="ECO:0000256" key="11">
    <source>
        <dbReference type="ARBA" id="ARBA00022842"/>
    </source>
</evidence>
<feature type="domain" description="Oligosaccharyl transferase STT3 N-terminal" evidence="17">
    <location>
        <begin position="91"/>
        <end position="129"/>
    </location>
</feature>
<evidence type="ECO:0000313" key="19">
    <source>
        <dbReference type="Proteomes" id="UP001632038"/>
    </source>
</evidence>
<gene>
    <name evidence="18" type="primary">STT3A_4</name>
    <name evidence="18" type="ORF">CASFOL_020877</name>
</gene>
<comment type="pathway">
    <text evidence="4">Protein modification; protein glycosylation.</text>
</comment>
<keyword evidence="9" id="KW-0812">Transmembrane</keyword>
<evidence type="ECO:0000256" key="12">
    <source>
        <dbReference type="ARBA" id="ARBA00022989"/>
    </source>
</evidence>
<evidence type="ECO:0000256" key="1">
    <source>
        <dbReference type="ARBA" id="ARBA00001936"/>
    </source>
</evidence>
<dbReference type="GO" id="GO:0004579">
    <property type="term" value="F:dolichyl-diphosphooligosaccharide-protein glycotransferase activity"/>
    <property type="evidence" value="ECO:0007669"/>
    <property type="project" value="UniProtKB-EC"/>
</dbReference>
<feature type="signal peptide" evidence="16">
    <location>
        <begin position="1"/>
        <end position="15"/>
    </location>
</feature>
<reference evidence="19" key="1">
    <citation type="journal article" date="2024" name="IScience">
        <title>Strigolactones Initiate the Formation of Haustorium-like Structures in Castilleja.</title>
        <authorList>
            <person name="Buerger M."/>
            <person name="Peterson D."/>
            <person name="Chory J."/>
        </authorList>
    </citation>
    <scope>NUCLEOTIDE SEQUENCE [LARGE SCALE GENOMIC DNA]</scope>
</reference>
<organism evidence="18 19">
    <name type="scientific">Castilleja foliolosa</name>
    <dbReference type="NCBI Taxonomy" id="1961234"/>
    <lineage>
        <taxon>Eukaryota</taxon>
        <taxon>Viridiplantae</taxon>
        <taxon>Streptophyta</taxon>
        <taxon>Embryophyta</taxon>
        <taxon>Tracheophyta</taxon>
        <taxon>Spermatophyta</taxon>
        <taxon>Magnoliopsida</taxon>
        <taxon>eudicotyledons</taxon>
        <taxon>Gunneridae</taxon>
        <taxon>Pentapetalae</taxon>
        <taxon>asterids</taxon>
        <taxon>lamiids</taxon>
        <taxon>Lamiales</taxon>
        <taxon>Orobanchaceae</taxon>
        <taxon>Pedicularideae</taxon>
        <taxon>Castillejinae</taxon>
        <taxon>Castilleja</taxon>
    </lineage>
</organism>
<evidence type="ECO:0000256" key="3">
    <source>
        <dbReference type="ARBA" id="ARBA00004127"/>
    </source>
</evidence>
<keyword evidence="11" id="KW-0460">Magnesium</keyword>
<comment type="cofactor">
    <cofactor evidence="1">
        <name>Mn(2+)</name>
        <dbReference type="ChEBI" id="CHEBI:29035"/>
    </cofactor>
</comment>
<dbReference type="InterPro" id="IPR048307">
    <property type="entry name" value="STT3_N"/>
</dbReference>
<dbReference type="PANTHER" id="PTHR13872:SF48">
    <property type="entry name" value="DOLICHYL-DIPHOSPHOOLIGOSACCHARIDE--PROTEIN GLYCOSYLTRANSFERASE SUBUNIT STT3A"/>
    <property type="match status" value="1"/>
</dbReference>
<comment type="cofactor">
    <cofactor evidence="2">
        <name>Mg(2+)</name>
        <dbReference type="ChEBI" id="CHEBI:18420"/>
    </cofactor>
</comment>